<organism evidence="1 2">
    <name type="scientific">Tanacetum coccineum</name>
    <dbReference type="NCBI Taxonomy" id="301880"/>
    <lineage>
        <taxon>Eukaryota</taxon>
        <taxon>Viridiplantae</taxon>
        <taxon>Streptophyta</taxon>
        <taxon>Embryophyta</taxon>
        <taxon>Tracheophyta</taxon>
        <taxon>Spermatophyta</taxon>
        <taxon>Magnoliopsida</taxon>
        <taxon>eudicotyledons</taxon>
        <taxon>Gunneridae</taxon>
        <taxon>Pentapetalae</taxon>
        <taxon>asterids</taxon>
        <taxon>campanulids</taxon>
        <taxon>Asterales</taxon>
        <taxon>Asteraceae</taxon>
        <taxon>Asteroideae</taxon>
        <taxon>Anthemideae</taxon>
        <taxon>Anthemidinae</taxon>
        <taxon>Tanacetum</taxon>
    </lineage>
</organism>
<protein>
    <submittedName>
        <fullName evidence="1">Uncharacterized protein</fullName>
    </submittedName>
</protein>
<dbReference type="Proteomes" id="UP001151760">
    <property type="component" value="Unassembled WGS sequence"/>
</dbReference>
<evidence type="ECO:0000313" key="1">
    <source>
        <dbReference type="EMBL" id="GJT94193.1"/>
    </source>
</evidence>
<dbReference type="EMBL" id="BQNB010020272">
    <property type="protein sequence ID" value="GJT94193.1"/>
    <property type="molecule type" value="Genomic_DNA"/>
</dbReference>
<evidence type="ECO:0000313" key="2">
    <source>
        <dbReference type="Proteomes" id="UP001151760"/>
    </source>
</evidence>
<comment type="caution">
    <text evidence="1">The sequence shown here is derived from an EMBL/GenBank/DDBJ whole genome shotgun (WGS) entry which is preliminary data.</text>
</comment>
<sequence length="150" mass="17284">MKESLWVKWINEVRLKGNSIWEIESDVNSSYDLSMACRWWGPEPLIKTIPLEVIRQAGLEPSSKLKDMISNGEWKWPKEWNSTYNQCLPNTNTVPSLINGVKDIVVWETNDGKCYNYQPLEHGRNGETKTQKWNGVTLFGFLTALPNTPL</sequence>
<keyword evidence="2" id="KW-1185">Reference proteome</keyword>
<proteinExistence type="predicted"/>
<reference evidence="1" key="2">
    <citation type="submission" date="2022-01" db="EMBL/GenBank/DDBJ databases">
        <authorList>
            <person name="Yamashiro T."/>
            <person name="Shiraishi A."/>
            <person name="Satake H."/>
            <person name="Nakayama K."/>
        </authorList>
    </citation>
    <scope>NUCLEOTIDE SEQUENCE</scope>
</reference>
<gene>
    <name evidence="1" type="ORF">Tco_1083038</name>
</gene>
<reference evidence="1" key="1">
    <citation type="journal article" date="2022" name="Int. J. Mol. Sci.">
        <title>Draft Genome of Tanacetum Coccineum: Genomic Comparison of Closely Related Tanacetum-Family Plants.</title>
        <authorList>
            <person name="Yamashiro T."/>
            <person name="Shiraishi A."/>
            <person name="Nakayama K."/>
            <person name="Satake H."/>
        </authorList>
    </citation>
    <scope>NUCLEOTIDE SEQUENCE</scope>
</reference>
<name>A0ABQ5I479_9ASTR</name>
<accession>A0ABQ5I479</accession>